<proteinExistence type="inferred from homology"/>
<dbReference type="STRING" id="39029.BSR42_05860"/>
<protein>
    <submittedName>
        <fullName evidence="2">Glucokinase</fullName>
    </submittedName>
</protein>
<keyword evidence="3" id="KW-1185">Reference proteome</keyword>
<keyword evidence="2" id="KW-0418">Kinase</keyword>
<evidence type="ECO:0000256" key="1">
    <source>
        <dbReference type="ARBA" id="ARBA00006479"/>
    </source>
</evidence>
<evidence type="ECO:0000313" key="2">
    <source>
        <dbReference type="EMBL" id="KMO86573.1"/>
    </source>
</evidence>
<dbReference type="RefSeq" id="WP_048514236.1">
    <property type="nucleotide sequence ID" value="NZ_LEKT01000020.1"/>
</dbReference>
<dbReference type="AlphaFoldDB" id="A0A0J6WWJ9"/>
<comment type="caution">
    <text evidence="2">The sequence shown here is derived from an EMBL/GenBank/DDBJ whole genome shotgun (WGS) entry which is preliminary data.</text>
</comment>
<dbReference type="OrthoDB" id="9810372at2"/>
<dbReference type="PANTHER" id="PTHR18964">
    <property type="entry name" value="ROK (REPRESSOR, ORF, KINASE) FAMILY"/>
    <property type="match status" value="1"/>
</dbReference>
<dbReference type="PANTHER" id="PTHR18964:SF165">
    <property type="entry name" value="BETA-GLUCOSIDE KINASE"/>
    <property type="match status" value="1"/>
</dbReference>
<dbReference type="Pfam" id="PF00480">
    <property type="entry name" value="ROK"/>
    <property type="match status" value="1"/>
</dbReference>
<gene>
    <name evidence="2" type="ORF">AB840_07465</name>
</gene>
<dbReference type="EMBL" id="LEKT01000020">
    <property type="protein sequence ID" value="KMO86573.1"/>
    <property type="molecule type" value="Genomic_DNA"/>
</dbReference>
<dbReference type="GO" id="GO:0016301">
    <property type="term" value="F:kinase activity"/>
    <property type="evidence" value="ECO:0007669"/>
    <property type="project" value="UniProtKB-KW"/>
</dbReference>
<dbReference type="Proteomes" id="UP000036503">
    <property type="component" value="Unassembled WGS sequence"/>
</dbReference>
<dbReference type="SUPFAM" id="SSF53067">
    <property type="entry name" value="Actin-like ATPase domain"/>
    <property type="match status" value="1"/>
</dbReference>
<dbReference type="InterPro" id="IPR043129">
    <property type="entry name" value="ATPase_NBD"/>
</dbReference>
<organism evidence="2 3">
    <name type="scientific">Megasphaera cerevisiae DSM 20462</name>
    <dbReference type="NCBI Taxonomy" id="1122219"/>
    <lineage>
        <taxon>Bacteria</taxon>
        <taxon>Bacillati</taxon>
        <taxon>Bacillota</taxon>
        <taxon>Negativicutes</taxon>
        <taxon>Veillonellales</taxon>
        <taxon>Veillonellaceae</taxon>
        <taxon>Megasphaera</taxon>
    </lineage>
</organism>
<keyword evidence="2" id="KW-0808">Transferase</keyword>
<reference evidence="2 3" key="1">
    <citation type="submission" date="2015-06" db="EMBL/GenBank/DDBJ databases">
        <title>Draft genome sequence of beer spoilage bacterium Megasphaera cerevisiae type strain 20462.</title>
        <authorList>
            <person name="Kutumbaka K."/>
            <person name="Pasmowitz J."/>
            <person name="Mategko J."/>
            <person name="Reyes D."/>
            <person name="Friedrich A."/>
            <person name="Han S."/>
            <person name="Martens-Habbena W."/>
            <person name="Neal-McKinney J."/>
            <person name="Janagama H.K."/>
            <person name="Nadala C."/>
            <person name="Samadpour M."/>
        </authorList>
    </citation>
    <scope>NUCLEOTIDE SEQUENCE [LARGE SCALE GENOMIC DNA]</scope>
    <source>
        <strain evidence="2 3">DSM 20462</strain>
    </source>
</reference>
<dbReference type="CDD" id="cd24068">
    <property type="entry name" value="ASKHA_NBD_ROK_FnNanK-like"/>
    <property type="match status" value="1"/>
</dbReference>
<dbReference type="InParanoid" id="A0A0J6WWJ9"/>
<dbReference type="FunCoup" id="A0A0J6WWJ9">
    <property type="interactions" value="268"/>
</dbReference>
<name>A0A0J6WWJ9_9FIRM</name>
<dbReference type="InterPro" id="IPR000600">
    <property type="entry name" value="ROK"/>
</dbReference>
<accession>A0A0J6WWJ9</accession>
<evidence type="ECO:0000313" key="3">
    <source>
        <dbReference type="Proteomes" id="UP000036503"/>
    </source>
</evidence>
<dbReference type="Gene3D" id="3.30.420.40">
    <property type="match status" value="2"/>
</dbReference>
<dbReference type="PATRIC" id="fig|1122219.3.peg.1031"/>
<comment type="similarity">
    <text evidence="1">Belongs to the ROK (NagC/XylR) family.</text>
</comment>
<sequence>MYICVDVGGTAIKYGLVDGTGGFTSRGSIPSEAKRYGGPGIVRKVRHIIAAAAVSETLEGIAISTAGIVDAEEGRVRYAMAESIPAYTGTAWRERLTREFHLPCAVENDVNCAALGEMWLGAGRGCTSLFCMTVGTSIGGCAVYNGRIIRGAADSAGEIAYMRIPGGRMHELVSAARLIRDVAQARGMREENLDGPTVFEWAAKGDAAAQQALCTLTEHLADGISNVIAVLNPQAVILGGGIMAQERLLRPLLEKALRERLIPDVYQHTKIAFAALRNDAGMLGALYHLQQQMIQAGRSVR</sequence>